<evidence type="ECO:0000313" key="4">
    <source>
        <dbReference type="Proteomes" id="UP001446871"/>
    </source>
</evidence>
<keyword evidence="4" id="KW-1185">Reference proteome</keyword>
<evidence type="ECO:0000256" key="1">
    <source>
        <dbReference type="SAM" id="MobiDB-lite"/>
    </source>
</evidence>
<feature type="compositionally biased region" description="Polar residues" evidence="1">
    <location>
        <begin position="171"/>
        <end position="187"/>
    </location>
</feature>
<feature type="region of interest" description="Disordered" evidence="1">
    <location>
        <begin position="103"/>
        <end position="159"/>
    </location>
</feature>
<organism evidence="3 4">
    <name type="scientific">Apiospora saccharicola</name>
    <dbReference type="NCBI Taxonomy" id="335842"/>
    <lineage>
        <taxon>Eukaryota</taxon>
        <taxon>Fungi</taxon>
        <taxon>Dikarya</taxon>
        <taxon>Ascomycota</taxon>
        <taxon>Pezizomycotina</taxon>
        <taxon>Sordariomycetes</taxon>
        <taxon>Xylariomycetidae</taxon>
        <taxon>Amphisphaeriales</taxon>
        <taxon>Apiosporaceae</taxon>
        <taxon>Apiospora</taxon>
    </lineage>
</organism>
<dbReference type="InterPro" id="IPR013087">
    <property type="entry name" value="Znf_C2H2_type"/>
</dbReference>
<gene>
    <name evidence="3" type="ORF">PG996_004269</name>
</gene>
<feature type="compositionally biased region" description="Polar residues" evidence="1">
    <location>
        <begin position="194"/>
        <end position="212"/>
    </location>
</feature>
<feature type="region of interest" description="Disordered" evidence="1">
    <location>
        <begin position="1"/>
        <end position="23"/>
    </location>
</feature>
<feature type="region of interest" description="Disordered" evidence="1">
    <location>
        <begin position="171"/>
        <end position="220"/>
    </location>
</feature>
<dbReference type="SMART" id="SM00355">
    <property type="entry name" value="ZnF_C2H2"/>
    <property type="match status" value="2"/>
</dbReference>
<feature type="compositionally biased region" description="Basic and acidic residues" evidence="1">
    <location>
        <begin position="131"/>
        <end position="149"/>
    </location>
</feature>
<sequence>MSAPTSFQFVGSKQHRSTQIPDAEWSDREARLRELHSRMTLSQLMEVMKSEGFIATPRQYNYHFKKWGLQKYGSTITNDEESRILSVVPSRVPTVLEEEVVDAASVNRKRPQSTDNTEIGASSLSSPLVDSSKKVKVDDNSSLQDKHTELPAVSVTPLPNPVEIEASALNKTSGCNDNDQVNPSTSPEFGLPAPTQSENPSHSPTTLATSNETHPKESPRHIASKHYFACEMEYCHQTFDTVRNLARHLGSKHHFACEKGCALQTFQTRPDLERHYKSSYHQPLNWARRKTHTGVYARLEVDDNGYRRQWGSSEEWRTIRLTAIESEANREGGFWPTIAPSLSSSDISYRRMRDAAASISQDRLSPMGSDISLASRDWCDTLSISDRLE</sequence>
<feature type="compositionally biased region" description="Polar residues" evidence="1">
    <location>
        <begin position="1"/>
        <end position="11"/>
    </location>
</feature>
<evidence type="ECO:0000313" key="3">
    <source>
        <dbReference type="EMBL" id="KAK8078099.1"/>
    </source>
</evidence>
<name>A0ABR1W3M8_9PEZI</name>
<evidence type="ECO:0000259" key="2">
    <source>
        <dbReference type="SMART" id="SM00355"/>
    </source>
</evidence>
<proteinExistence type="predicted"/>
<feature type="domain" description="C2H2-type" evidence="2">
    <location>
        <begin position="255"/>
        <end position="281"/>
    </location>
</feature>
<dbReference type="Proteomes" id="UP001446871">
    <property type="component" value="Unassembled WGS sequence"/>
</dbReference>
<accession>A0ABR1W3M8</accession>
<protein>
    <recommendedName>
        <fullName evidence="2">C2H2-type domain-containing protein</fullName>
    </recommendedName>
</protein>
<dbReference type="EMBL" id="JAQQWM010000002">
    <property type="protein sequence ID" value="KAK8078099.1"/>
    <property type="molecule type" value="Genomic_DNA"/>
</dbReference>
<dbReference type="Pfam" id="PF14420">
    <property type="entry name" value="Clr5"/>
    <property type="match status" value="1"/>
</dbReference>
<reference evidence="3 4" key="1">
    <citation type="submission" date="2023-01" db="EMBL/GenBank/DDBJ databases">
        <title>Analysis of 21 Apiospora genomes using comparative genomics revels a genus with tremendous synthesis potential of carbohydrate active enzymes and secondary metabolites.</title>
        <authorList>
            <person name="Sorensen T."/>
        </authorList>
    </citation>
    <scope>NUCLEOTIDE SEQUENCE [LARGE SCALE GENOMIC DNA]</scope>
    <source>
        <strain evidence="3 4">CBS 83171</strain>
    </source>
</reference>
<dbReference type="InterPro" id="IPR025676">
    <property type="entry name" value="Clr5_dom"/>
</dbReference>
<comment type="caution">
    <text evidence="3">The sequence shown here is derived from an EMBL/GenBank/DDBJ whole genome shotgun (WGS) entry which is preliminary data.</text>
</comment>
<feature type="domain" description="C2H2-type" evidence="2">
    <location>
        <begin position="228"/>
        <end position="253"/>
    </location>
</feature>